<dbReference type="SMART" id="SM00184">
    <property type="entry name" value="RING"/>
    <property type="match status" value="1"/>
</dbReference>
<dbReference type="InterPro" id="IPR017907">
    <property type="entry name" value="Znf_RING_CS"/>
</dbReference>
<keyword evidence="2 4" id="KW-0863">Zinc-finger</keyword>
<dbReference type="Gene3D" id="3.30.40.10">
    <property type="entry name" value="Zinc/RING finger domain, C3HC4 (zinc finger)"/>
    <property type="match status" value="1"/>
</dbReference>
<dbReference type="SUPFAM" id="SSF57850">
    <property type="entry name" value="RING/U-box"/>
    <property type="match status" value="1"/>
</dbReference>
<keyword evidence="7" id="KW-1185">Reference proteome</keyword>
<dbReference type="GO" id="GO:0008270">
    <property type="term" value="F:zinc ion binding"/>
    <property type="evidence" value="ECO:0007669"/>
    <property type="project" value="UniProtKB-KW"/>
</dbReference>
<sequence>MEIFDELYLKHKDKWNFYTKENSTIKTFCLKIKTKKYSICLYNLKPNYNIYSLRTHSNYDKLFTEALSVTLQHHKKFLEKTLFVEIKLASETYVVDPFFPLNAVPQDSELELKLNRNKIKFYSIFTDLSIETVIKVILKKNLISLVPLYQDLEVEKSLCSEALSLEKDFKLFSGKLKPLELLYEIYREFGTLNIVFTVSKIIVNPPKAPDRFFTDRSIETGYEKEITARSNEEDFIKLKQMFPKPSVPICPICLQSIVEIILINCGHGICKGCVLAQALKNCNVCRTKIISMHVIYL</sequence>
<evidence type="ECO:0000313" key="7">
    <source>
        <dbReference type="Proteomes" id="UP000678193"/>
    </source>
</evidence>
<reference evidence="6" key="1">
    <citation type="journal article" date="2020" name="Arch. Virol.">
        <title>Complete genome sequence and analysis of a novel lymphocystivirus detected in whitemouth croaker (Micropogonias furnieri): lymphocystis disease virus 4.</title>
        <authorList>
            <person name="Doszpoly A."/>
            <person name="Kajan G.L."/>
            <person name="Puentes R."/>
            <person name="Perretta A."/>
        </authorList>
    </citation>
    <scope>NUCLEOTIDE SEQUENCE</scope>
    <source>
        <strain evidence="6">LCDV-WC</strain>
    </source>
</reference>
<name>A0A6B9XMW3_9VIRU</name>
<evidence type="ECO:0000313" key="6">
    <source>
        <dbReference type="EMBL" id="QHR78488.1"/>
    </source>
</evidence>
<protein>
    <recommendedName>
        <fullName evidence="5">RING-type domain-containing protein</fullName>
    </recommendedName>
</protein>
<dbReference type="EMBL" id="MN803438">
    <property type="protein sequence ID" value="QHR78488.1"/>
    <property type="molecule type" value="Genomic_DNA"/>
</dbReference>
<dbReference type="GeneID" id="65103354"/>
<evidence type="ECO:0000256" key="3">
    <source>
        <dbReference type="ARBA" id="ARBA00022833"/>
    </source>
</evidence>
<keyword evidence="3" id="KW-0862">Zinc</keyword>
<evidence type="ECO:0000259" key="5">
    <source>
        <dbReference type="PROSITE" id="PS50089"/>
    </source>
</evidence>
<evidence type="ECO:0000256" key="2">
    <source>
        <dbReference type="ARBA" id="ARBA00022771"/>
    </source>
</evidence>
<dbReference type="RefSeq" id="YP_010088021.1">
    <property type="nucleotide sequence ID" value="NC_055603.1"/>
</dbReference>
<feature type="domain" description="RING-type" evidence="5">
    <location>
        <begin position="250"/>
        <end position="286"/>
    </location>
</feature>
<dbReference type="Proteomes" id="UP000678193">
    <property type="component" value="Segment"/>
</dbReference>
<accession>A0A6B9XMW3</accession>
<dbReference type="KEGG" id="vg:65103354"/>
<dbReference type="InterPro" id="IPR013083">
    <property type="entry name" value="Znf_RING/FYVE/PHD"/>
</dbReference>
<dbReference type="PROSITE" id="PS00518">
    <property type="entry name" value="ZF_RING_1"/>
    <property type="match status" value="1"/>
</dbReference>
<evidence type="ECO:0000256" key="4">
    <source>
        <dbReference type="PROSITE-ProRule" id="PRU00175"/>
    </source>
</evidence>
<dbReference type="InterPro" id="IPR001841">
    <property type="entry name" value="Znf_RING"/>
</dbReference>
<keyword evidence="1" id="KW-0479">Metal-binding</keyword>
<dbReference type="PROSITE" id="PS50089">
    <property type="entry name" value="ZF_RING_2"/>
    <property type="match status" value="1"/>
</dbReference>
<dbReference type="Pfam" id="PF13920">
    <property type="entry name" value="zf-C3HC4_3"/>
    <property type="match status" value="1"/>
</dbReference>
<organism evidence="6 7">
    <name type="scientific">Lymphocystis disease virus 4</name>
    <dbReference type="NCBI Taxonomy" id="2704413"/>
    <lineage>
        <taxon>Viruses</taxon>
        <taxon>Varidnaviria</taxon>
        <taxon>Bamfordvirae</taxon>
        <taxon>Nucleocytoviricota</taxon>
        <taxon>Megaviricetes</taxon>
        <taxon>Pimascovirales</taxon>
        <taxon>Pimascovirales incertae sedis</taxon>
        <taxon>Iridoviridae</taxon>
        <taxon>Alphairidovirinae</taxon>
        <taxon>Lymphocystivirus</taxon>
        <taxon>Lymphocystivirus micropogonias1</taxon>
    </lineage>
</organism>
<evidence type="ECO:0000256" key="1">
    <source>
        <dbReference type="ARBA" id="ARBA00022723"/>
    </source>
</evidence>
<proteinExistence type="predicted"/>